<evidence type="ECO:0000259" key="4">
    <source>
        <dbReference type="PROSITE" id="PS50887"/>
    </source>
</evidence>
<dbReference type="PANTHER" id="PTHR33121">
    <property type="entry name" value="CYCLIC DI-GMP PHOSPHODIESTERASE PDEF"/>
    <property type="match status" value="1"/>
</dbReference>
<dbReference type="PROSITE" id="PS50883">
    <property type="entry name" value="EAL"/>
    <property type="match status" value="1"/>
</dbReference>
<keyword evidence="1" id="KW-0472">Membrane</keyword>
<dbReference type="GO" id="GO:0016020">
    <property type="term" value="C:membrane"/>
    <property type="evidence" value="ECO:0007669"/>
    <property type="project" value="InterPro"/>
</dbReference>
<reference evidence="5 6" key="1">
    <citation type="submission" date="2019-04" db="EMBL/GenBank/DDBJ databases">
        <title>Azoarcus rhizosphaerae sp. nov. isolated from rhizosphere of Ficus religiosa.</title>
        <authorList>
            <person name="Lin S.-Y."/>
            <person name="Hameed A."/>
            <person name="Hsu Y.-H."/>
            <person name="Young C.-C."/>
        </authorList>
    </citation>
    <scope>NUCLEOTIDE SEQUENCE [LARGE SCALE GENOMIC DNA]</scope>
    <source>
        <strain evidence="5 6">CC-YHH848</strain>
    </source>
</reference>
<name>A0A4S4A8B5_9RHOO</name>
<dbReference type="OrthoDB" id="5894408at2"/>
<keyword evidence="1" id="KW-0812">Transmembrane</keyword>
<dbReference type="InterPro" id="IPR043128">
    <property type="entry name" value="Rev_trsase/Diguanyl_cyclase"/>
</dbReference>
<dbReference type="GO" id="GO:0071111">
    <property type="term" value="F:cyclic-guanylate-specific phosphodiesterase activity"/>
    <property type="evidence" value="ECO:0007669"/>
    <property type="project" value="InterPro"/>
</dbReference>
<accession>A0A4S4A8B5</accession>
<dbReference type="Gene3D" id="3.30.110.200">
    <property type="match status" value="1"/>
</dbReference>
<dbReference type="SMART" id="SM00304">
    <property type="entry name" value="HAMP"/>
    <property type="match status" value="1"/>
</dbReference>
<evidence type="ECO:0000259" key="2">
    <source>
        <dbReference type="PROSITE" id="PS50883"/>
    </source>
</evidence>
<evidence type="ECO:0000313" key="6">
    <source>
        <dbReference type="Proteomes" id="UP000307956"/>
    </source>
</evidence>
<organism evidence="5 6">
    <name type="scientific">Pseudothauera rhizosphaerae</name>
    <dbReference type="NCBI Taxonomy" id="2565932"/>
    <lineage>
        <taxon>Bacteria</taxon>
        <taxon>Pseudomonadati</taxon>
        <taxon>Pseudomonadota</taxon>
        <taxon>Betaproteobacteria</taxon>
        <taxon>Rhodocyclales</taxon>
        <taxon>Zoogloeaceae</taxon>
        <taxon>Pseudothauera</taxon>
    </lineage>
</organism>
<sequence length="640" mass="69277">MSLIKQLWIAIFVVMTLAFGSSLVVSTLSARHYLSQQVSLKNVDNATSLALALSQMPKDPVTVELQVAAQFDTGHYRLIRLADPHGQVIVERGNDGDAIGAPEWFARLVPIETHPGIAQVQDGWRQYGTLSLESHTRYAYQSLWEGTLLLLVWFVAGAAITGIAGTLLLKYITRPLGRVVEQAEAIGGRRFVTTEEPNTTEFRSVVRAMNALSERVHAMLAEESRRLEQLRRQSQCDELTGLANRTHFLNLLDAALTRDDAESGGTLAIVRLRDLAGINRQLGRQDTDRLLRDIAQALQTLAEAHSGWEAGRLNGSDFTLLAGGAADADAVGAELGAALHPLQDQWQARIAVALPTGLSAYKPSEGRGALLARIDGALAAAEQAGERALQVAPATGEAPVHASLADWRRALDAALVRDGVQLALYPAVATDGSLLHFEAPMRLRLDGEWQRAGYFMPWAARLGMMGRLDAAVVRAALDRIAQEGQPIGINLSPEALCDANFRTELFTILQERPALTARLWIEVPEYGVLRHLAEFRALCLALRPLDCKLGIEHVGHRVDRIGDLHDLGLDYIKVDASMVRGIDTDTGNQNFVRGLCVVAHAIGLVVIAEGVGSDAERNTLATLGLDGATGPGVEWPGKDS</sequence>
<dbReference type="EMBL" id="SSOD01000027">
    <property type="protein sequence ID" value="THF54994.1"/>
    <property type="molecule type" value="Genomic_DNA"/>
</dbReference>
<dbReference type="PANTHER" id="PTHR33121:SF23">
    <property type="entry name" value="CYCLIC DI-GMP PHOSPHODIESTERASE PDEB"/>
    <property type="match status" value="1"/>
</dbReference>
<dbReference type="InterPro" id="IPR029787">
    <property type="entry name" value="Nucleotide_cyclase"/>
</dbReference>
<keyword evidence="6" id="KW-1185">Reference proteome</keyword>
<dbReference type="SUPFAM" id="SSF55073">
    <property type="entry name" value="Nucleotide cyclase"/>
    <property type="match status" value="1"/>
</dbReference>
<dbReference type="SMART" id="SM00052">
    <property type="entry name" value="EAL"/>
    <property type="match status" value="1"/>
</dbReference>
<feature type="domain" description="EAL" evidence="2">
    <location>
        <begin position="404"/>
        <end position="640"/>
    </location>
</feature>
<dbReference type="GO" id="GO:0007165">
    <property type="term" value="P:signal transduction"/>
    <property type="evidence" value="ECO:0007669"/>
    <property type="project" value="InterPro"/>
</dbReference>
<evidence type="ECO:0000313" key="5">
    <source>
        <dbReference type="EMBL" id="THF54994.1"/>
    </source>
</evidence>
<proteinExistence type="predicted"/>
<evidence type="ECO:0000259" key="3">
    <source>
        <dbReference type="PROSITE" id="PS50885"/>
    </source>
</evidence>
<feature type="transmembrane region" description="Helical" evidence="1">
    <location>
        <begin position="7"/>
        <end position="30"/>
    </location>
</feature>
<feature type="transmembrane region" description="Helical" evidence="1">
    <location>
        <begin position="148"/>
        <end position="169"/>
    </location>
</feature>
<evidence type="ECO:0000256" key="1">
    <source>
        <dbReference type="SAM" id="Phobius"/>
    </source>
</evidence>
<dbReference type="InterPro" id="IPR050706">
    <property type="entry name" value="Cyclic-di-GMP_PDE-like"/>
</dbReference>
<dbReference type="Gene3D" id="3.20.20.450">
    <property type="entry name" value="EAL domain"/>
    <property type="match status" value="1"/>
</dbReference>
<dbReference type="InterPro" id="IPR032244">
    <property type="entry name" value="LapD_MoxY_N"/>
</dbReference>
<dbReference type="InterPro" id="IPR001633">
    <property type="entry name" value="EAL_dom"/>
</dbReference>
<dbReference type="PROSITE" id="PS50885">
    <property type="entry name" value="HAMP"/>
    <property type="match status" value="1"/>
</dbReference>
<protein>
    <submittedName>
        <fullName evidence="5">EAL domain-containing protein</fullName>
    </submittedName>
</protein>
<dbReference type="Pfam" id="PF00672">
    <property type="entry name" value="HAMP"/>
    <property type="match status" value="1"/>
</dbReference>
<dbReference type="Pfam" id="PF00563">
    <property type="entry name" value="EAL"/>
    <property type="match status" value="1"/>
</dbReference>
<dbReference type="Proteomes" id="UP000307956">
    <property type="component" value="Unassembled WGS sequence"/>
</dbReference>
<gene>
    <name evidence="5" type="ORF">E6O51_21250</name>
</gene>
<dbReference type="InterPro" id="IPR042461">
    <property type="entry name" value="LapD_MoxY_peri_C"/>
</dbReference>
<dbReference type="InterPro" id="IPR000160">
    <property type="entry name" value="GGDEF_dom"/>
</dbReference>
<dbReference type="PROSITE" id="PS50887">
    <property type="entry name" value="GGDEF"/>
    <property type="match status" value="1"/>
</dbReference>
<dbReference type="Pfam" id="PF00990">
    <property type="entry name" value="GGDEF"/>
    <property type="match status" value="1"/>
</dbReference>
<comment type="caution">
    <text evidence="5">The sequence shown here is derived from an EMBL/GenBank/DDBJ whole genome shotgun (WGS) entry which is preliminary data.</text>
</comment>
<dbReference type="Pfam" id="PF16448">
    <property type="entry name" value="LapD_MoxY_N"/>
    <property type="match status" value="1"/>
</dbReference>
<keyword evidence="1" id="KW-1133">Transmembrane helix</keyword>
<dbReference type="RefSeq" id="WP_136387035.1">
    <property type="nucleotide sequence ID" value="NZ_SSOD01000027.1"/>
</dbReference>
<dbReference type="InterPro" id="IPR003660">
    <property type="entry name" value="HAMP_dom"/>
</dbReference>
<dbReference type="Gene3D" id="3.30.70.270">
    <property type="match status" value="1"/>
</dbReference>
<feature type="domain" description="HAMP" evidence="3">
    <location>
        <begin position="170"/>
        <end position="221"/>
    </location>
</feature>
<dbReference type="SMART" id="SM00267">
    <property type="entry name" value="GGDEF"/>
    <property type="match status" value="1"/>
</dbReference>
<dbReference type="AlphaFoldDB" id="A0A4S4A8B5"/>
<dbReference type="CDD" id="cd01948">
    <property type="entry name" value="EAL"/>
    <property type="match status" value="1"/>
</dbReference>
<feature type="domain" description="GGDEF" evidence="4">
    <location>
        <begin position="263"/>
        <end position="394"/>
    </location>
</feature>
<dbReference type="InterPro" id="IPR035919">
    <property type="entry name" value="EAL_sf"/>
</dbReference>
<dbReference type="Gene3D" id="6.20.270.20">
    <property type="entry name" value="LapD/MoxY periplasmic domain"/>
    <property type="match status" value="1"/>
</dbReference>
<dbReference type="SUPFAM" id="SSF141868">
    <property type="entry name" value="EAL domain-like"/>
    <property type="match status" value="1"/>
</dbReference>